<dbReference type="Proteomes" id="UP000433181">
    <property type="component" value="Unassembled WGS sequence"/>
</dbReference>
<protein>
    <submittedName>
        <fullName evidence="2">Glycosyl transferase family 2</fullName>
    </submittedName>
</protein>
<keyword evidence="3" id="KW-1185">Reference proteome</keyword>
<feature type="domain" description="Streptomycin biosynthesis protein StrF" evidence="1">
    <location>
        <begin position="45"/>
        <end position="255"/>
    </location>
</feature>
<dbReference type="InterPro" id="IPR029044">
    <property type="entry name" value="Nucleotide-diphossugar_trans"/>
</dbReference>
<organism evidence="2 3">
    <name type="scientific">Anaerovibrio slackiae</name>
    <dbReference type="NCBI Taxonomy" id="2652309"/>
    <lineage>
        <taxon>Bacteria</taxon>
        <taxon>Bacillati</taxon>
        <taxon>Bacillota</taxon>
        <taxon>Negativicutes</taxon>
        <taxon>Selenomonadales</taxon>
        <taxon>Selenomonadaceae</taxon>
        <taxon>Anaerovibrio</taxon>
    </lineage>
</organism>
<dbReference type="GO" id="GO:0016740">
    <property type="term" value="F:transferase activity"/>
    <property type="evidence" value="ECO:0007669"/>
    <property type="project" value="UniProtKB-KW"/>
</dbReference>
<evidence type="ECO:0000313" key="2">
    <source>
        <dbReference type="EMBL" id="MSU07972.1"/>
    </source>
</evidence>
<evidence type="ECO:0000313" key="3">
    <source>
        <dbReference type="Proteomes" id="UP000433181"/>
    </source>
</evidence>
<dbReference type="Pfam" id="PF13712">
    <property type="entry name" value="Glyco_tranf_2_5"/>
    <property type="match status" value="1"/>
</dbReference>
<comment type="caution">
    <text evidence="2">The sequence shown here is derived from an EMBL/GenBank/DDBJ whole genome shotgun (WGS) entry which is preliminary data.</text>
</comment>
<dbReference type="Gene3D" id="3.90.550.10">
    <property type="entry name" value="Spore Coat Polysaccharide Biosynthesis Protein SpsA, Chain A"/>
    <property type="match status" value="1"/>
</dbReference>
<name>A0A6I2UFV0_9FIRM</name>
<dbReference type="SUPFAM" id="SSF53448">
    <property type="entry name" value="Nucleotide-diphospho-sugar transferases"/>
    <property type="match status" value="1"/>
</dbReference>
<accession>A0A6I2UFV0</accession>
<dbReference type="AlphaFoldDB" id="A0A6I2UFV0"/>
<gene>
    <name evidence="2" type="ORF">FYJ84_03070</name>
</gene>
<proteinExistence type="predicted"/>
<dbReference type="InterPro" id="IPR059123">
    <property type="entry name" value="StrF_dom"/>
</dbReference>
<evidence type="ECO:0000259" key="1">
    <source>
        <dbReference type="Pfam" id="PF13712"/>
    </source>
</evidence>
<reference evidence="2 3" key="1">
    <citation type="submission" date="2019-08" db="EMBL/GenBank/DDBJ databases">
        <title>In-depth cultivation of the pig gut microbiome towards novel bacterial diversity and tailored functional studies.</title>
        <authorList>
            <person name="Wylensek D."/>
            <person name="Hitch T.C.A."/>
            <person name="Clavel T."/>
        </authorList>
    </citation>
    <scope>NUCLEOTIDE SEQUENCE [LARGE SCALE GENOMIC DNA]</scope>
    <source>
        <strain evidence="2 3">WCA-693-APC-5D-A</strain>
    </source>
</reference>
<dbReference type="EMBL" id="VUNR01000004">
    <property type="protein sequence ID" value="MSU07972.1"/>
    <property type="molecule type" value="Genomic_DNA"/>
</dbReference>
<keyword evidence="2" id="KW-0808">Transferase</keyword>
<sequence>MQDAYLDRQDFQVVAAWQQGCPEPLFSQPEPDLGGIKISAGTRIAFITCVNRPELYAEALLYMKQLRLPDGMEAEFIPVTGAESMCSGYNQGMAKTSAAYKVYVHQDALIVNKNFVFDLLKIFAADDVGIVGMIGARKLPASGVWWDAMRTYGRVLHACEPECVVETACMEPVGDWLGMEALDGLLLATAVDVPWREDLFDGWHFYDVSMCKEMQRRGYKAVVPRQDSFWCIHCPKEKPLAAEYKTYQRRFLREYGHELEPEI</sequence>